<organism evidence="2">
    <name type="scientific">Alexandrium monilatum</name>
    <dbReference type="NCBI Taxonomy" id="311494"/>
    <lineage>
        <taxon>Eukaryota</taxon>
        <taxon>Sar</taxon>
        <taxon>Alveolata</taxon>
        <taxon>Dinophyceae</taxon>
        <taxon>Gonyaulacales</taxon>
        <taxon>Pyrocystaceae</taxon>
        <taxon>Alexandrium</taxon>
    </lineage>
</organism>
<dbReference type="EMBL" id="HBNR01060576">
    <property type="protein sequence ID" value="CAE4629472.1"/>
    <property type="molecule type" value="Transcribed_RNA"/>
</dbReference>
<sequence length="335" mass="35111">MAYAQDYSSGVFVGLPCDEYLENVARRFPDLLLKLGAPDLEEGYEPATCRVAEESGSSSFEVVLQRRSAATAIPDSCQDPHLLQNLSQLAADYEQLALCAYVQGAVQAAASAAACAPEPIGAVAPPPVEAAPPRPPPPASAFPPAKSLAPAPAAGTGAAGSAGVAVAPPTAGPALPPRIATDTTGADLPAAPVASWPASSSPHSQLVRTRERQLDRDANDRSPNSARGERQVRQGGSDSGGSKILGRTRGQRQPLRIAITKVRQLEELGQPASPKHVVRRHKVWGAAKPRSASPAQERKAEAIKARIERKLRHMFSDISDAGGEVPGLQKRHSIQ</sequence>
<accession>A0A7S4V7R7</accession>
<feature type="compositionally biased region" description="Low complexity" evidence="1">
    <location>
        <begin position="189"/>
        <end position="202"/>
    </location>
</feature>
<reference evidence="2" key="1">
    <citation type="submission" date="2021-01" db="EMBL/GenBank/DDBJ databases">
        <authorList>
            <person name="Corre E."/>
            <person name="Pelletier E."/>
            <person name="Niang G."/>
            <person name="Scheremetjew M."/>
            <person name="Finn R."/>
            <person name="Kale V."/>
            <person name="Holt S."/>
            <person name="Cochrane G."/>
            <person name="Meng A."/>
            <person name="Brown T."/>
            <person name="Cohen L."/>
        </authorList>
    </citation>
    <scope>NUCLEOTIDE SEQUENCE</scope>
    <source>
        <strain evidence="2">CCMP3105</strain>
    </source>
</reference>
<dbReference type="AlphaFoldDB" id="A0A7S4V7R7"/>
<feature type="region of interest" description="Disordered" evidence="1">
    <location>
        <begin position="270"/>
        <end position="300"/>
    </location>
</feature>
<feature type="region of interest" description="Disordered" evidence="1">
    <location>
        <begin position="126"/>
        <end position="254"/>
    </location>
</feature>
<protein>
    <submittedName>
        <fullName evidence="2">Uncharacterized protein</fullName>
    </submittedName>
</protein>
<proteinExistence type="predicted"/>
<feature type="compositionally biased region" description="Pro residues" evidence="1">
    <location>
        <begin position="126"/>
        <end position="141"/>
    </location>
</feature>
<name>A0A7S4V7R7_9DINO</name>
<feature type="compositionally biased region" description="Basic and acidic residues" evidence="1">
    <location>
        <begin position="208"/>
        <end position="220"/>
    </location>
</feature>
<gene>
    <name evidence="2" type="ORF">AMON00008_LOCUS42612</name>
</gene>
<feature type="compositionally biased region" description="Low complexity" evidence="1">
    <location>
        <begin position="142"/>
        <end position="169"/>
    </location>
</feature>
<evidence type="ECO:0000256" key="1">
    <source>
        <dbReference type="SAM" id="MobiDB-lite"/>
    </source>
</evidence>
<evidence type="ECO:0000313" key="2">
    <source>
        <dbReference type="EMBL" id="CAE4629472.1"/>
    </source>
</evidence>